<dbReference type="Proteomes" id="UP001619887">
    <property type="component" value="Unassembled WGS sequence"/>
</dbReference>
<keyword evidence="3" id="KW-0804">Transcription</keyword>
<gene>
    <name evidence="5" type="ORF">OYC64_004071</name>
</gene>
<evidence type="ECO:0000313" key="5">
    <source>
        <dbReference type="EMBL" id="KAL3045988.1"/>
    </source>
</evidence>
<dbReference type="GO" id="GO:0003677">
    <property type="term" value="F:DNA binding"/>
    <property type="evidence" value="ECO:0007669"/>
    <property type="project" value="UniProtKB-KW"/>
</dbReference>
<comment type="similarity">
    <text evidence="1">Belongs to the TBP family.</text>
</comment>
<name>A0ABD2FWY7_PAGBO</name>
<keyword evidence="6" id="KW-1185">Reference proteome</keyword>
<keyword evidence="2" id="KW-0238">DNA-binding</keyword>
<organism evidence="5 6">
    <name type="scientific">Pagothenia borchgrevinki</name>
    <name type="common">Bald rockcod</name>
    <name type="synonym">Trematomus borchgrevinki</name>
    <dbReference type="NCBI Taxonomy" id="8213"/>
    <lineage>
        <taxon>Eukaryota</taxon>
        <taxon>Metazoa</taxon>
        <taxon>Chordata</taxon>
        <taxon>Craniata</taxon>
        <taxon>Vertebrata</taxon>
        <taxon>Euteleostomi</taxon>
        <taxon>Actinopterygii</taxon>
        <taxon>Neopterygii</taxon>
        <taxon>Teleostei</taxon>
        <taxon>Neoteleostei</taxon>
        <taxon>Acanthomorphata</taxon>
        <taxon>Eupercaria</taxon>
        <taxon>Perciformes</taxon>
        <taxon>Notothenioidei</taxon>
        <taxon>Nototheniidae</taxon>
        <taxon>Pagothenia</taxon>
    </lineage>
</organism>
<reference evidence="5 6" key="1">
    <citation type="journal article" date="2022" name="G3 (Bethesda)">
        <title>Evaluating Illumina-, Nanopore-, and PacBio-based genome assembly strategies with the bald notothen, Trematomus borchgrevinki.</title>
        <authorList>
            <person name="Rayamajhi N."/>
            <person name="Cheng C.C."/>
            <person name="Catchen J.M."/>
        </authorList>
    </citation>
    <scope>NUCLEOTIDE SEQUENCE [LARGE SCALE GENOMIC DNA]</scope>
    <source>
        <strain evidence="5">AGRC-2024</strain>
    </source>
</reference>
<feature type="compositionally biased region" description="Polar residues" evidence="4">
    <location>
        <begin position="42"/>
        <end position="59"/>
    </location>
</feature>
<dbReference type="Pfam" id="PF00352">
    <property type="entry name" value="TBP"/>
    <property type="match status" value="2"/>
</dbReference>
<evidence type="ECO:0000313" key="6">
    <source>
        <dbReference type="Proteomes" id="UP001619887"/>
    </source>
</evidence>
<protein>
    <submittedName>
        <fullName evidence="5">Uncharacterized protein</fullName>
    </submittedName>
</protein>
<evidence type="ECO:0000256" key="3">
    <source>
        <dbReference type="ARBA" id="ARBA00023163"/>
    </source>
</evidence>
<dbReference type="EMBL" id="JBIYXZ010002085">
    <property type="protein sequence ID" value="KAL3045988.1"/>
    <property type="molecule type" value="Genomic_DNA"/>
</dbReference>
<evidence type="ECO:0000256" key="4">
    <source>
        <dbReference type="SAM" id="MobiDB-lite"/>
    </source>
</evidence>
<comment type="caution">
    <text evidence="5">The sequence shown here is derived from an EMBL/GenBank/DDBJ whole genome shotgun (WGS) entry which is preliminary data.</text>
</comment>
<dbReference type="InterPro" id="IPR012295">
    <property type="entry name" value="TBP_dom_sf"/>
</dbReference>
<evidence type="ECO:0000256" key="2">
    <source>
        <dbReference type="ARBA" id="ARBA00023125"/>
    </source>
</evidence>
<dbReference type="InterPro" id="IPR000814">
    <property type="entry name" value="TBP"/>
</dbReference>
<feature type="region of interest" description="Disordered" evidence="4">
    <location>
        <begin position="20"/>
        <end position="62"/>
    </location>
</feature>
<reference evidence="5 6" key="2">
    <citation type="journal article" date="2024" name="G3 (Bethesda)">
        <title>The genome of the cryopelagic Antarctic bald notothen, Trematomus borchgrevinki.</title>
        <authorList>
            <person name="Rayamajhi N."/>
            <person name="Rivera-Colon A.G."/>
            <person name="Minhas B.F."/>
            <person name="Cheng C.C."/>
            <person name="Catchen J.M."/>
        </authorList>
    </citation>
    <scope>NUCLEOTIDE SEQUENCE [LARGE SCALE GENOMIC DNA]</scope>
    <source>
        <strain evidence="5">AGRC-2024</strain>
    </source>
</reference>
<dbReference type="CDD" id="cd00652">
    <property type="entry name" value="TBP_TLF"/>
    <property type="match status" value="1"/>
</dbReference>
<proteinExistence type="inferred from homology"/>
<accession>A0ABD2FWY7</accession>
<dbReference type="Gene3D" id="3.30.310.10">
    <property type="entry name" value="TATA-Binding Protein"/>
    <property type="match status" value="2"/>
</dbReference>
<dbReference type="AlphaFoldDB" id="A0ABD2FWY7"/>
<feature type="compositionally biased region" description="Basic and acidic residues" evidence="4">
    <location>
        <begin position="20"/>
        <end position="36"/>
    </location>
</feature>
<dbReference type="PANTHER" id="PTHR10126">
    <property type="entry name" value="TATA-BOX BINDING PROTEIN"/>
    <property type="match status" value="1"/>
</dbReference>
<evidence type="ECO:0000256" key="1">
    <source>
        <dbReference type="ARBA" id="ARBA00005560"/>
    </source>
</evidence>
<dbReference type="SUPFAM" id="SSF55945">
    <property type="entry name" value="TATA-box binding protein-like"/>
    <property type="match status" value="2"/>
</dbReference>
<sequence length="251" mass="28409">MEESMLERFFDQYISADSWKQKEEEEPLKLQEDHTGRYKHNNCLSPESSSSLDYNSQNPPGEIQDVSPVTSVTPPLKLVAQLQNVWASVKLGCSLDLKIIARQLWNVQHMTQKNYILILRVREPQATVMIHRNGTLVIIGAKSPESARVAARRCARKIQKLCVPVRFLNFKITNLMATCCSFPVNLQQLALYHPCSYEPELFPGLFFRGFPGVSVSIFVTGKITVTGVKSEAELKSLLETLGPILTRFRKN</sequence>
<dbReference type="PRINTS" id="PR00686">
    <property type="entry name" value="TIFACTORIID"/>
</dbReference>